<dbReference type="RefSeq" id="WP_096430374.1">
    <property type="nucleotide sequence ID" value="NZ_AP018042.1"/>
</dbReference>
<proteinExistence type="predicted"/>
<dbReference type="OrthoDB" id="760974at2"/>
<organism evidence="1 2">
    <name type="scientific">Labilibaculum antarcticum</name>
    <dbReference type="NCBI Taxonomy" id="1717717"/>
    <lineage>
        <taxon>Bacteria</taxon>
        <taxon>Pseudomonadati</taxon>
        <taxon>Bacteroidota</taxon>
        <taxon>Bacteroidia</taxon>
        <taxon>Marinilabiliales</taxon>
        <taxon>Marinifilaceae</taxon>
        <taxon>Labilibaculum</taxon>
    </lineage>
</organism>
<reference evidence="1 2" key="1">
    <citation type="journal article" date="2018" name="Mar. Genomics">
        <title>Complete genome sequence of Marinifilaceae bacterium strain SPP2, isolated from the Antarctic marine sediment.</title>
        <authorList>
            <person name="Watanabe M."/>
            <person name="Kojima H."/>
            <person name="Fukui M."/>
        </authorList>
    </citation>
    <scope>NUCLEOTIDE SEQUENCE [LARGE SCALE GENOMIC DNA]</scope>
    <source>
        <strain evidence="1 2">SPP2</strain>
    </source>
</reference>
<reference evidence="2" key="2">
    <citation type="journal article" date="2020" name="Antonie Van Leeuwenhoek">
        <title>Labilibaculum antarcticum sp. nov., a novel facultative anaerobic, psychrotorelant bacterium isolated from marine sediment of Antarctica.</title>
        <authorList>
            <person name="Watanabe M."/>
            <person name="Kojima H."/>
            <person name="Fukui M."/>
        </authorList>
    </citation>
    <scope>NUCLEOTIDE SEQUENCE [LARGE SCALE GENOMIC DNA]</scope>
    <source>
        <strain evidence="2">SPP2</strain>
    </source>
</reference>
<evidence type="ECO:0000313" key="1">
    <source>
        <dbReference type="EMBL" id="BAX81231.1"/>
    </source>
</evidence>
<dbReference type="EMBL" id="AP018042">
    <property type="protein sequence ID" value="BAX81231.1"/>
    <property type="molecule type" value="Genomic_DNA"/>
</dbReference>
<evidence type="ECO:0008006" key="3">
    <source>
        <dbReference type="Google" id="ProtNLM"/>
    </source>
</evidence>
<dbReference type="PROSITE" id="PS51257">
    <property type="entry name" value="PROKAR_LIPOPROTEIN"/>
    <property type="match status" value="1"/>
</dbReference>
<keyword evidence="2" id="KW-1185">Reference proteome</keyword>
<dbReference type="KEGG" id="mbas:ALGA_2926"/>
<evidence type="ECO:0000313" key="2">
    <source>
        <dbReference type="Proteomes" id="UP000218267"/>
    </source>
</evidence>
<accession>A0A1Y1CPQ9</accession>
<gene>
    <name evidence="1" type="ORF">ALGA_2926</name>
</gene>
<dbReference type="AlphaFoldDB" id="A0A1Y1CPQ9"/>
<sequence>MKLIKLIALLYLSIAVYSCHNKNIKKEDSVNYEIRNQTIDKSLSKETEENLQAIELAVKEILTTSPRYIKLTKGLQKKVVKNGGLYFGVFLQKSPQGGKQKESNYSKTYDFRIYEMYEDRQLNTSRFSFNPENKQLFEYDIANDSLMPIEFDRTLLVKYDSLNKH</sequence>
<protein>
    <recommendedName>
        <fullName evidence="3">Lipoprotein</fullName>
    </recommendedName>
</protein>
<dbReference type="Proteomes" id="UP000218267">
    <property type="component" value="Chromosome"/>
</dbReference>
<name>A0A1Y1CPQ9_9BACT</name>